<proteinExistence type="inferred from homology"/>
<keyword evidence="3 10" id="KW-0808">Transferase</keyword>
<evidence type="ECO:0000256" key="2">
    <source>
        <dbReference type="ARBA" id="ARBA00022475"/>
    </source>
</evidence>
<feature type="compositionally biased region" description="Low complexity" evidence="8">
    <location>
        <begin position="401"/>
        <end position="419"/>
    </location>
</feature>
<gene>
    <name evidence="10" type="ORF">BJ969_000632</name>
</gene>
<feature type="transmembrane region" description="Helical" evidence="9">
    <location>
        <begin position="244"/>
        <end position="268"/>
    </location>
</feature>
<dbReference type="GO" id="GO:0016758">
    <property type="term" value="F:hexosyltransferase activity"/>
    <property type="evidence" value="ECO:0007669"/>
    <property type="project" value="InterPro"/>
</dbReference>
<dbReference type="RefSeq" id="WP_184477145.1">
    <property type="nucleotide sequence ID" value="NZ_JACHIV010000001.1"/>
</dbReference>
<dbReference type="EC" id="2.4.1.-" evidence="10"/>
<dbReference type="AlphaFoldDB" id="A0A840N7C5"/>
<keyword evidence="5 9" id="KW-1133">Transmembrane helix</keyword>
<accession>A0A840N7C5</accession>
<comment type="similarity">
    <text evidence="7">Belongs to the glycosyltransferase 87 family.</text>
</comment>
<feature type="transmembrane region" description="Helical" evidence="9">
    <location>
        <begin position="191"/>
        <end position="210"/>
    </location>
</feature>
<keyword evidence="11" id="KW-1185">Reference proteome</keyword>
<dbReference type="EMBL" id="JACHIV010000001">
    <property type="protein sequence ID" value="MBB5067544.1"/>
    <property type="molecule type" value="Genomic_DNA"/>
</dbReference>
<feature type="transmembrane region" description="Helical" evidence="9">
    <location>
        <begin position="363"/>
        <end position="382"/>
    </location>
</feature>
<keyword evidence="10" id="KW-0328">Glycosyltransferase</keyword>
<feature type="transmembrane region" description="Helical" evidence="9">
    <location>
        <begin position="111"/>
        <end position="129"/>
    </location>
</feature>
<feature type="transmembrane region" description="Helical" evidence="9">
    <location>
        <begin position="303"/>
        <end position="321"/>
    </location>
</feature>
<evidence type="ECO:0000256" key="1">
    <source>
        <dbReference type="ARBA" id="ARBA00004651"/>
    </source>
</evidence>
<evidence type="ECO:0000256" key="4">
    <source>
        <dbReference type="ARBA" id="ARBA00022692"/>
    </source>
</evidence>
<evidence type="ECO:0000313" key="10">
    <source>
        <dbReference type="EMBL" id="MBB5067544.1"/>
    </source>
</evidence>
<dbReference type="Proteomes" id="UP000580474">
    <property type="component" value="Unassembled WGS sequence"/>
</dbReference>
<name>A0A840N7C5_9PSEU</name>
<feature type="region of interest" description="Disordered" evidence="8">
    <location>
        <begin position="398"/>
        <end position="419"/>
    </location>
</feature>
<feature type="transmembrane region" description="Helical" evidence="9">
    <location>
        <begin position="328"/>
        <end position="348"/>
    </location>
</feature>
<dbReference type="GO" id="GO:0005886">
    <property type="term" value="C:plasma membrane"/>
    <property type="evidence" value="ECO:0007669"/>
    <property type="project" value="UniProtKB-SubCell"/>
</dbReference>
<keyword evidence="6 9" id="KW-0472">Membrane</keyword>
<evidence type="ECO:0000256" key="8">
    <source>
        <dbReference type="SAM" id="MobiDB-lite"/>
    </source>
</evidence>
<evidence type="ECO:0000256" key="7">
    <source>
        <dbReference type="ARBA" id="ARBA00024033"/>
    </source>
</evidence>
<evidence type="ECO:0000256" key="6">
    <source>
        <dbReference type="ARBA" id="ARBA00023136"/>
    </source>
</evidence>
<comment type="caution">
    <text evidence="10">The sequence shown here is derived from an EMBL/GenBank/DDBJ whole genome shotgun (WGS) entry which is preliminary data.</text>
</comment>
<dbReference type="Pfam" id="PF09594">
    <property type="entry name" value="GT87"/>
    <property type="match status" value="1"/>
</dbReference>
<feature type="transmembrane region" description="Helical" evidence="9">
    <location>
        <begin position="280"/>
        <end position="297"/>
    </location>
</feature>
<protein>
    <submittedName>
        <fullName evidence="10">Alpha-1,2-mannosyltransferase</fullName>
        <ecNumber evidence="10">2.4.1.-</ecNumber>
    </submittedName>
</protein>
<feature type="transmembrane region" description="Helical" evidence="9">
    <location>
        <begin position="166"/>
        <end position="184"/>
    </location>
</feature>
<reference evidence="10 11" key="1">
    <citation type="submission" date="2020-08" db="EMBL/GenBank/DDBJ databases">
        <title>Sequencing the genomes of 1000 actinobacteria strains.</title>
        <authorList>
            <person name="Klenk H.-P."/>
        </authorList>
    </citation>
    <scope>NUCLEOTIDE SEQUENCE [LARGE SCALE GENOMIC DNA]</scope>
    <source>
        <strain evidence="10 11">DSM 45582</strain>
    </source>
</reference>
<sequence>MSWAVGRPYLVCGFVFAVCAAGLVLAVRALWANPGDLEVYRAAGTAVFEGRSLYERPLVDGLYFVYPPVAGLLFLPLAPLSMGAAQAVFVVGGCLVLVCCAWWAWRAVGFENGRAVVLTALVAAGVLAFEPVYTSLHVGQINLGLMALVLWDLLRADRCRSKGVGVGLAAAIKLTPLLFVLYLVATRRFRAAGVAAGSFSGAVALGAVVLPADSARFWLTGAFADSSRMWPDAGDPQNMSLNGLLIRLMGEVGSTTVLWLGLAGMLVGRTMVLASRAGRLGEPLLGVALVGLCTAAVSPWSWAHHWVWVVPLVVFAGARLLRATNRVVLLLWIPPVALAALSVVPVLVPGPGGSADVASHSPAGWLLGDVYLILFVVALLSASGHLKALALDAASQGDTSAPAPAEPQAREPLLPAGVP</sequence>
<feature type="transmembrane region" description="Helical" evidence="9">
    <location>
        <begin position="87"/>
        <end position="105"/>
    </location>
</feature>
<evidence type="ECO:0000256" key="5">
    <source>
        <dbReference type="ARBA" id="ARBA00022989"/>
    </source>
</evidence>
<dbReference type="InterPro" id="IPR018584">
    <property type="entry name" value="GT87"/>
</dbReference>
<organism evidence="10 11">
    <name type="scientific">Saccharopolyspora gloriosae</name>
    <dbReference type="NCBI Taxonomy" id="455344"/>
    <lineage>
        <taxon>Bacteria</taxon>
        <taxon>Bacillati</taxon>
        <taxon>Actinomycetota</taxon>
        <taxon>Actinomycetes</taxon>
        <taxon>Pseudonocardiales</taxon>
        <taxon>Pseudonocardiaceae</taxon>
        <taxon>Saccharopolyspora</taxon>
    </lineage>
</organism>
<evidence type="ECO:0000256" key="9">
    <source>
        <dbReference type="SAM" id="Phobius"/>
    </source>
</evidence>
<evidence type="ECO:0000313" key="11">
    <source>
        <dbReference type="Proteomes" id="UP000580474"/>
    </source>
</evidence>
<keyword evidence="2" id="KW-1003">Cell membrane</keyword>
<comment type="subcellular location">
    <subcellularLocation>
        <location evidence="1">Cell membrane</location>
        <topology evidence="1">Multi-pass membrane protein</topology>
    </subcellularLocation>
</comment>
<keyword evidence="4 9" id="KW-0812">Transmembrane</keyword>
<evidence type="ECO:0000256" key="3">
    <source>
        <dbReference type="ARBA" id="ARBA00022679"/>
    </source>
</evidence>